<feature type="compositionally biased region" description="Basic residues" evidence="8">
    <location>
        <begin position="1"/>
        <end position="10"/>
    </location>
</feature>
<keyword evidence="11" id="KW-1185">Reference proteome</keyword>
<dbReference type="InterPro" id="IPR006073">
    <property type="entry name" value="GTP-bd"/>
</dbReference>
<proteinExistence type="inferred from homology"/>
<organism evidence="10 11">
    <name type="scientific">Caulochytrium protostelioides</name>
    <dbReference type="NCBI Taxonomy" id="1555241"/>
    <lineage>
        <taxon>Eukaryota</taxon>
        <taxon>Fungi</taxon>
        <taxon>Fungi incertae sedis</taxon>
        <taxon>Chytridiomycota</taxon>
        <taxon>Chytridiomycota incertae sedis</taxon>
        <taxon>Chytridiomycetes</taxon>
        <taxon>Caulochytriales</taxon>
        <taxon>Caulochytriaceae</taxon>
        <taxon>Caulochytrium</taxon>
    </lineage>
</organism>
<dbReference type="SUPFAM" id="SSF52540">
    <property type="entry name" value="P-loop containing nucleoside triphosphate hydrolases"/>
    <property type="match status" value="1"/>
</dbReference>
<feature type="region of interest" description="Disordered" evidence="8">
    <location>
        <begin position="1"/>
        <end position="38"/>
    </location>
</feature>
<dbReference type="PANTHER" id="PTHR11089:SF9">
    <property type="entry name" value="NUCLEOLAR GTP-BINDING PROTEIN 2"/>
    <property type="match status" value="1"/>
</dbReference>
<dbReference type="AlphaFoldDB" id="A0A4P9XDF8"/>
<dbReference type="EMBL" id="ML014121">
    <property type="protein sequence ID" value="RKP03544.1"/>
    <property type="molecule type" value="Genomic_DNA"/>
</dbReference>
<evidence type="ECO:0000256" key="8">
    <source>
        <dbReference type="SAM" id="MobiDB-lite"/>
    </source>
</evidence>
<name>A0A4P9XDF8_9FUNG</name>
<dbReference type="PROSITE" id="PS51721">
    <property type="entry name" value="G_CP"/>
    <property type="match status" value="1"/>
</dbReference>
<dbReference type="InterPro" id="IPR012971">
    <property type="entry name" value="NOG2_N_dom"/>
</dbReference>
<dbReference type="InterPro" id="IPR027417">
    <property type="entry name" value="P-loop_NTPase"/>
</dbReference>
<feature type="domain" description="CP-type G" evidence="9">
    <location>
        <begin position="227"/>
        <end position="388"/>
    </location>
</feature>
<dbReference type="InterPro" id="IPR050755">
    <property type="entry name" value="TRAFAC_YlqF/YawG_RiboMat"/>
</dbReference>
<comment type="subcellular location">
    <subcellularLocation>
        <location evidence="2 7">Nucleus</location>
        <location evidence="2 7">Nucleolus</location>
    </subcellularLocation>
</comment>
<evidence type="ECO:0000313" key="10">
    <source>
        <dbReference type="EMBL" id="RKP03544.1"/>
    </source>
</evidence>
<dbReference type="FunFam" id="3.40.50.300:FF:000559">
    <property type="entry name" value="Nuclear/nucleolar GTPase 2"/>
    <property type="match status" value="1"/>
</dbReference>
<keyword evidence="4 7" id="KW-0547">Nucleotide-binding</keyword>
<dbReference type="InterPro" id="IPR024929">
    <property type="entry name" value="GNL2_CP_dom"/>
</dbReference>
<evidence type="ECO:0000256" key="3">
    <source>
        <dbReference type="ARBA" id="ARBA00022127"/>
    </source>
</evidence>
<dbReference type="GO" id="GO:0005525">
    <property type="term" value="F:GTP binding"/>
    <property type="evidence" value="ECO:0007669"/>
    <property type="project" value="UniProtKB-KW"/>
</dbReference>
<dbReference type="Gene3D" id="3.40.50.300">
    <property type="entry name" value="P-loop containing nucleotide triphosphate hydrolases"/>
    <property type="match status" value="1"/>
</dbReference>
<accession>A0A4P9XDF8</accession>
<protein>
    <recommendedName>
        <fullName evidence="3 7">Nucleolar GTP-binding protein 2</fullName>
    </recommendedName>
</protein>
<dbReference type="InterPro" id="IPR023179">
    <property type="entry name" value="GTP-bd_ortho_bundle_sf"/>
</dbReference>
<evidence type="ECO:0000259" key="9">
    <source>
        <dbReference type="PROSITE" id="PS51721"/>
    </source>
</evidence>
<comment type="similarity">
    <text evidence="7">Belongs to the TRAFAC class YlqF/YawG GTPase family. NOG2 subfamily.</text>
</comment>
<evidence type="ECO:0000256" key="5">
    <source>
        <dbReference type="ARBA" id="ARBA00023134"/>
    </source>
</evidence>
<feature type="non-terminal residue" evidence="10">
    <location>
        <position position="483"/>
    </location>
</feature>
<evidence type="ECO:0000256" key="2">
    <source>
        <dbReference type="ARBA" id="ARBA00004604"/>
    </source>
</evidence>
<evidence type="ECO:0000256" key="1">
    <source>
        <dbReference type="ARBA" id="ARBA00003892"/>
    </source>
</evidence>
<gene>
    <name evidence="10" type="ORF">CXG81DRAFT_9384</name>
</gene>
<keyword evidence="6 7" id="KW-0539">Nucleus</keyword>
<dbReference type="GO" id="GO:0005730">
    <property type="term" value="C:nucleolus"/>
    <property type="evidence" value="ECO:0007669"/>
    <property type="project" value="UniProtKB-SubCell"/>
</dbReference>
<evidence type="ECO:0000256" key="4">
    <source>
        <dbReference type="ARBA" id="ARBA00022741"/>
    </source>
</evidence>
<comment type="function">
    <text evidence="1 7">GTPase that associates with pre-60S ribosomal subunits in the nucleolus and is required for their nuclear export and maturation.</text>
</comment>
<dbReference type="PANTHER" id="PTHR11089">
    <property type="entry name" value="GTP-BINDING PROTEIN-RELATED"/>
    <property type="match status" value="1"/>
</dbReference>
<evidence type="ECO:0000256" key="6">
    <source>
        <dbReference type="ARBA" id="ARBA00023242"/>
    </source>
</evidence>
<dbReference type="Pfam" id="PF08153">
    <property type="entry name" value="NGP1NT"/>
    <property type="match status" value="1"/>
</dbReference>
<reference evidence="11" key="1">
    <citation type="journal article" date="2018" name="Nat. Microbiol.">
        <title>Leveraging single-cell genomics to expand the fungal tree of life.</title>
        <authorList>
            <person name="Ahrendt S.R."/>
            <person name="Quandt C.A."/>
            <person name="Ciobanu D."/>
            <person name="Clum A."/>
            <person name="Salamov A."/>
            <person name="Andreopoulos B."/>
            <person name="Cheng J.F."/>
            <person name="Woyke T."/>
            <person name="Pelin A."/>
            <person name="Henrissat B."/>
            <person name="Reynolds N.K."/>
            <person name="Benny G.L."/>
            <person name="Smith M.E."/>
            <person name="James T.Y."/>
            <person name="Grigoriev I.V."/>
        </authorList>
    </citation>
    <scope>NUCLEOTIDE SEQUENCE [LARGE SCALE GENOMIC DNA]</scope>
    <source>
        <strain evidence="11">ATCC 52028</strain>
    </source>
</reference>
<dbReference type="FunFam" id="1.10.1580.10:FF:000001">
    <property type="entry name" value="Nucleolar GTP-binding protein 2"/>
    <property type="match status" value="1"/>
</dbReference>
<evidence type="ECO:0000313" key="11">
    <source>
        <dbReference type="Proteomes" id="UP000274922"/>
    </source>
</evidence>
<dbReference type="CDD" id="cd01858">
    <property type="entry name" value="NGP_1"/>
    <property type="match status" value="1"/>
</dbReference>
<dbReference type="Proteomes" id="UP000274922">
    <property type="component" value="Unassembled WGS sequence"/>
</dbReference>
<dbReference type="Gene3D" id="1.10.1580.10">
    <property type="match status" value="1"/>
</dbReference>
<sequence length="483" mass="54303">MAKTRGKIKGGHAVSAGVAKANRKDSGVPTLYTGTSQSLSNVNKVPGTNFYTDAKKLKMKKMLKGGKATYDRSGKIIKEAQFQSRLAPGTQVRIEPNRRWFENTRVIQQKDLTAFRDAMATQLKDPNTFLLHRNKLPMALLTDPANAPRMHILDTNPFGDTFGPKAQRKRPQLHVESLNELKTESDKKVDDYAFDKDAGALANADHSGMGNGARDFIFGAGQSRRIWGELYKVIDSSDVIIHVLDARDPEGTRCRNVEKYLKKECSHKHLIFLLNKCDLIPTKVLAAWIRVLEKEYPVVAFHASITQPYGKGSLIHLLRQFARLHTDKKEISVGFVGYPNVGKSSIINTLKSKKVCTVAPVPGETKVWQYITLMKRIYLIDCPGVVYPRPTDTETDIVLRGVVRVENVTQPEDHIQALIDKVKPEYLRRTYNLTSWTDATDLLTQLAHRSGRLLKKGEPDLSTVAKMVLHSWLRGKIPYCHLP</sequence>
<dbReference type="InterPro" id="IPR030378">
    <property type="entry name" value="G_CP_dom"/>
</dbReference>
<evidence type="ECO:0000256" key="7">
    <source>
        <dbReference type="RuleBase" id="RU364023"/>
    </source>
</evidence>
<keyword evidence="5 7" id="KW-0342">GTP-binding</keyword>
<dbReference type="STRING" id="1555241.A0A4P9XDF8"/>
<dbReference type="Pfam" id="PF01926">
    <property type="entry name" value="MMR_HSR1"/>
    <property type="match status" value="1"/>
</dbReference>
<dbReference type="OrthoDB" id="444945at2759"/>